<evidence type="ECO:0000313" key="4">
    <source>
        <dbReference type="Proteomes" id="UP000243579"/>
    </source>
</evidence>
<gene>
    <name evidence="3" type="ORF">ACHHYP_07987</name>
</gene>
<evidence type="ECO:0000313" key="3">
    <source>
        <dbReference type="EMBL" id="OQR87818.1"/>
    </source>
</evidence>
<feature type="signal peptide" evidence="2">
    <location>
        <begin position="1"/>
        <end position="17"/>
    </location>
</feature>
<dbReference type="PANTHER" id="PTHR33946:SF4">
    <property type="entry name" value="COAGULATION FACTOR XI"/>
    <property type="match status" value="1"/>
</dbReference>
<organism evidence="3 4">
    <name type="scientific">Achlya hypogyna</name>
    <name type="common">Oomycete</name>
    <name type="synonym">Protoachlya hypogyna</name>
    <dbReference type="NCBI Taxonomy" id="1202772"/>
    <lineage>
        <taxon>Eukaryota</taxon>
        <taxon>Sar</taxon>
        <taxon>Stramenopiles</taxon>
        <taxon>Oomycota</taxon>
        <taxon>Saprolegniomycetes</taxon>
        <taxon>Saprolegniales</taxon>
        <taxon>Achlyaceae</taxon>
        <taxon>Achlya</taxon>
    </lineage>
</organism>
<feature type="chain" id="PRO_5010690545" description="Secreted protein" evidence="2">
    <location>
        <begin position="18"/>
        <end position="1259"/>
    </location>
</feature>
<dbReference type="AlphaFoldDB" id="A0A1V9YPZ5"/>
<proteinExistence type="predicted"/>
<evidence type="ECO:0000256" key="1">
    <source>
        <dbReference type="SAM" id="MobiDB-lite"/>
    </source>
</evidence>
<dbReference type="PANTHER" id="PTHR33946">
    <property type="match status" value="1"/>
</dbReference>
<name>A0A1V9YPZ5_ACHHY</name>
<dbReference type="EMBL" id="JNBR01001422">
    <property type="protein sequence ID" value="OQR87818.1"/>
    <property type="molecule type" value="Genomic_DNA"/>
</dbReference>
<evidence type="ECO:0008006" key="5">
    <source>
        <dbReference type="Google" id="ProtNLM"/>
    </source>
</evidence>
<comment type="caution">
    <text evidence="3">The sequence shown here is derived from an EMBL/GenBank/DDBJ whole genome shotgun (WGS) entry which is preliminary data.</text>
</comment>
<feature type="compositionally biased region" description="Low complexity" evidence="1">
    <location>
        <begin position="774"/>
        <end position="793"/>
    </location>
</feature>
<keyword evidence="4" id="KW-1185">Reference proteome</keyword>
<feature type="region of interest" description="Disordered" evidence="1">
    <location>
        <begin position="379"/>
        <end position="403"/>
    </location>
</feature>
<feature type="region of interest" description="Disordered" evidence="1">
    <location>
        <begin position="1212"/>
        <end position="1231"/>
    </location>
</feature>
<accession>A0A1V9YPZ5</accession>
<protein>
    <recommendedName>
        <fullName evidence="5">Secreted protein</fullName>
    </recommendedName>
</protein>
<dbReference type="OrthoDB" id="61203at2759"/>
<evidence type="ECO:0000256" key="2">
    <source>
        <dbReference type="SAM" id="SignalP"/>
    </source>
</evidence>
<dbReference type="Proteomes" id="UP000243579">
    <property type="component" value="Unassembled WGS sequence"/>
</dbReference>
<sequence>MRISLCVTAIAASVAYGWNMAPVRTIQARVQGDTPVWDATHSAYVSSYYKTFEEQYNGVMDTVNLASVEGALKYVQSECIAAPTPDCKRKNGVKNVVFYDITIVQPNATLAQYATAGTVYPEYGQYLAMDGGACTAAGDSLPLECLQYNGLNGTANLGPFVGGVASTTDARAVYPNTIWFSYPNSCVQQPWAKKTPACRAQFKGGLCPFGTKPDGVNCIFSYSILGWVTIDDVVGITNMTNNATQAPFKDFAEFCKAGKVEFSVGSTASNTSFLDVKSDLTFWDAPNDVAANAARAQAVVDTYAKKMATNMKPLPAISELTAANPPCYKNSKLCYDAPNGCRRSLYAQVCQVCDSPAADCVVKDPSYTFPKLELATAPPTTAPPTLAPGAPGASGNNKSGKTSSASTLAIADAWNMAPVRSIQARVQGDTPVWDETNKAYVSGYGATFTDKYTAVLDSVNLASVEGALKYVQSECINAPDLQLCQRKNKVKNIVFYDITIAQPNASLAQFMDNTAVYPEYGPFLAMDGGACTASGTSLPTECLQYNGLNGTVDLGPFVGGVPVTTDARALYPNTIWYSYPNSCVQQTWAKKTPACREAFKGGLCPFGTKPDGVKCTFSYTILGWISLDDLVGITSMKNPATDQKFANYSEFCNAKLTEFSATLLPNNSWADVKSDLKFWASPNDEAANVARAKAVVTSYGSTFKAPMVAIPTVDELTAANPPCYKNYKPCYDAPNGCRRTLYAQVCEVCSSPAADCVVKDASYKFPTLDRATLPPTTAPATSAPGTAGSSGSAKGNNNKVGSDASVVSGLSVIAAVAGLLTLAFWGHSTIGTMRVVLATGTLSTLAVLANAWTMEPVRSIQARAQGDTPVWDAAHSAYVSAYGSTFDGQFAAVMDTVNLASIEGVLKYVQSECINAPNLQLCQRKNQVKNIVFYDITIVQPTNSIAQFATNTDVYPEYGPFVAMDAGACSAAGTSLPLPCLQFNGLNGTVDLGPFVGGVPQTADARALYPGTIWFSYPNSCVQSPWAKKTPACREAFKGGLCPYGVKPDGVKCTFSYSILGYLALDDLVGITSMKNPATDANFANYSQFCNAKLTEFSATLLPNNSWADVSSSLTFWNNPNDPVANKARADAVVTTYAAKMAAPMKAIPTLAALTAANPPCYKNSKICYDAEFGCRRTLYAQVCQVCDSPAADCVVKDPSYTFPKLTLPTLPPTTTAPTSPTTGTGSVAGTNVSQQTASDAAVHGLGAVAVALTMAYML</sequence>
<feature type="compositionally biased region" description="Polar residues" evidence="1">
    <location>
        <begin position="394"/>
        <end position="403"/>
    </location>
</feature>
<reference evidence="3 4" key="1">
    <citation type="journal article" date="2014" name="Genome Biol. Evol.">
        <title>The secreted proteins of Achlya hypogyna and Thraustotheca clavata identify the ancestral oomycete secretome and reveal gene acquisitions by horizontal gene transfer.</title>
        <authorList>
            <person name="Misner I."/>
            <person name="Blouin N."/>
            <person name="Leonard G."/>
            <person name="Richards T.A."/>
            <person name="Lane C.E."/>
        </authorList>
    </citation>
    <scope>NUCLEOTIDE SEQUENCE [LARGE SCALE GENOMIC DNA]</scope>
    <source>
        <strain evidence="3 4">ATCC 48635</strain>
    </source>
</reference>
<keyword evidence="2" id="KW-0732">Signal</keyword>
<feature type="region of interest" description="Disordered" evidence="1">
    <location>
        <begin position="774"/>
        <end position="796"/>
    </location>
</feature>